<dbReference type="Proteomes" id="UP000327157">
    <property type="component" value="Unassembled WGS sequence"/>
</dbReference>
<gene>
    <name evidence="2" type="ORF">D8674_041911</name>
</gene>
<protein>
    <submittedName>
        <fullName evidence="2">F-box protein</fullName>
    </submittedName>
</protein>
<keyword evidence="3" id="KW-1185">Reference proteome</keyword>
<proteinExistence type="predicted"/>
<dbReference type="PANTHER" id="PTHR44259">
    <property type="entry name" value="OS07G0183000 PROTEIN-RELATED"/>
    <property type="match status" value="1"/>
</dbReference>
<dbReference type="PANTHER" id="PTHR44259:SF107">
    <property type="entry name" value="F-BOX PROTEIN SKIP23-LIKE"/>
    <property type="match status" value="1"/>
</dbReference>
<evidence type="ECO:0000313" key="2">
    <source>
        <dbReference type="EMBL" id="KAB2609956.1"/>
    </source>
</evidence>
<reference evidence="2 3" key="1">
    <citation type="submission" date="2019-09" db="EMBL/GenBank/DDBJ databases">
        <authorList>
            <person name="Ou C."/>
        </authorList>
    </citation>
    <scope>NUCLEOTIDE SEQUENCE [LARGE SCALE GENOMIC DNA]</scope>
    <source>
        <strain evidence="2">S2</strain>
        <tissue evidence="2">Leaf</tissue>
    </source>
</reference>
<comment type="caution">
    <text evidence="2">The sequence shown here is derived from an EMBL/GenBank/DDBJ whole genome shotgun (WGS) entry which is preliminary data.</text>
</comment>
<name>A0A5N5G3H4_9ROSA</name>
<evidence type="ECO:0000313" key="3">
    <source>
        <dbReference type="Proteomes" id="UP000327157"/>
    </source>
</evidence>
<sequence>MGSDWACLPKHLLDSILEKILSPSGCIRFNAVCMPWYCVAQDNKRKFEEMYSSCHNPPLPLIQTAKKRDWNIYSPMEDKVLGLQLNFPKKRLCGSSKGWLIAMNMDLVVTLINPFLWIKGRKKREDSLIDLPPLARLPEREMSVQINCILVIKATMSTDPILDVDKCIVLVIHEHGKLAFIRLKDKDTSPWTYIDQRRNIQYQDVVHVGDKFYVVEEWGRLSSFDIATQSISNKQLVAGDYMEFDEVVKAYIVVLNDNELWMVQRGFKFNTGRVTTLVRIFKLNSDKCEWVETKTLGDLAFFLGDNFSISVKASNFPGCMPNCIYFNYDYDRINSYPKNRLSDDYCVYNVESRSFSQPYTREAKKLLEKTMQPSFWVVPTLRL</sequence>
<dbReference type="Pfam" id="PF03478">
    <property type="entry name" value="Beta-prop_KIB1-4"/>
    <property type="match status" value="1"/>
</dbReference>
<dbReference type="AlphaFoldDB" id="A0A5N5G3H4"/>
<dbReference type="OrthoDB" id="1165336at2759"/>
<organism evidence="2 3">
    <name type="scientific">Pyrus ussuriensis x Pyrus communis</name>
    <dbReference type="NCBI Taxonomy" id="2448454"/>
    <lineage>
        <taxon>Eukaryota</taxon>
        <taxon>Viridiplantae</taxon>
        <taxon>Streptophyta</taxon>
        <taxon>Embryophyta</taxon>
        <taxon>Tracheophyta</taxon>
        <taxon>Spermatophyta</taxon>
        <taxon>Magnoliopsida</taxon>
        <taxon>eudicotyledons</taxon>
        <taxon>Gunneridae</taxon>
        <taxon>Pentapetalae</taxon>
        <taxon>rosids</taxon>
        <taxon>fabids</taxon>
        <taxon>Rosales</taxon>
        <taxon>Rosaceae</taxon>
        <taxon>Amygdaloideae</taxon>
        <taxon>Maleae</taxon>
        <taxon>Pyrus</taxon>
    </lineage>
</organism>
<accession>A0A5N5G3H4</accession>
<dbReference type="EMBL" id="SMOL01000501">
    <property type="protein sequence ID" value="KAB2609956.1"/>
    <property type="molecule type" value="Genomic_DNA"/>
</dbReference>
<feature type="domain" description="KIB1-4 beta-propeller" evidence="1">
    <location>
        <begin position="73"/>
        <end position="349"/>
    </location>
</feature>
<reference evidence="2 3" key="2">
    <citation type="submission" date="2019-11" db="EMBL/GenBank/DDBJ databases">
        <title>A de novo genome assembly of a pear dwarfing rootstock.</title>
        <authorList>
            <person name="Wang F."/>
            <person name="Wang J."/>
            <person name="Li S."/>
            <person name="Zhang Y."/>
            <person name="Fang M."/>
            <person name="Ma L."/>
            <person name="Zhao Y."/>
            <person name="Jiang S."/>
        </authorList>
    </citation>
    <scope>NUCLEOTIDE SEQUENCE [LARGE SCALE GENOMIC DNA]</scope>
    <source>
        <strain evidence="2">S2</strain>
        <tissue evidence="2">Leaf</tissue>
    </source>
</reference>
<evidence type="ECO:0000259" key="1">
    <source>
        <dbReference type="Pfam" id="PF03478"/>
    </source>
</evidence>
<dbReference type="InterPro" id="IPR005174">
    <property type="entry name" value="KIB1-4_b-propeller"/>
</dbReference>
<dbReference type="InterPro" id="IPR050942">
    <property type="entry name" value="F-box_BR-signaling"/>
</dbReference>